<feature type="non-terminal residue" evidence="1">
    <location>
        <position position="1"/>
    </location>
</feature>
<dbReference type="Proteomes" id="UP000013034">
    <property type="component" value="Unassembled WGS sequence"/>
</dbReference>
<dbReference type="RefSeq" id="WP_004653690.1">
    <property type="nucleotide sequence ID" value="NZ_KB849179.1"/>
</dbReference>
<accession>A0ABN0JDZ1</accession>
<reference evidence="1 2" key="1">
    <citation type="submission" date="2013-02" db="EMBL/GenBank/DDBJ databases">
        <title>The Genome Sequence of Acinetobacter sp. NIPH 809.</title>
        <authorList>
            <consortium name="The Broad Institute Genome Sequencing Platform"/>
            <consortium name="The Broad Institute Genome Sequencing Center for Infectious Disease"/>
            <person name="Cerqueira G."/>
            <person name="Feldgarden M."/>
            <person name="Courvalin P."/>
            <person name="Perichon B."/>
            <person name="Grillot-Courvalin C."/>
            <person name="Clermont D."/>
            <person name="Rocha E."/>
            <person name="Yoon E.-J."/>
            <person name="Nemec A."/>
            <person name="Walker B."/>
            <person name="Young S.K."/>
            <person name="Zeng Q."/>
            <person name="Gargeya S."/>
            <person name="Fitzgerald M."/>
            <person name="Haas B."/>
            <person name="Abouelleil A."/>
            <person name="Alvarado L."/>
            <person name="Arachchi H.M."/>
            <person name="Berlin A.M."/>
            <person name="Chapman S.B."/>
            <person name="Dewar J."/>
            <person name="Goldberg J."/>
            <person name="Griggs A."/>
            <person name="Gujja S."/>
            <person name="Hansen M."/>
            <person name="Howarth C."/>
            <person name="Imamovic A."/>
            <person name="Larimer J."/>
            <person name="McCowan C."/>
            <person name="Murphy C."/>
            <person name="Neiman D."/>
            <person name="Pearson M."/>
            <person name="Priest M."/>
            <person name="Roberts A."/>
            <person name="Saif S."/>
            <person name="Shea T."/>
            <person name="Sisk P."/>
            <person name="Sykes S."/>
            <person name="Wortman J."/>
            <person name="Nusbaum C."/>
            <person name="Birren B."/>
        </authorList>
    </citation>
    <scope>NUCLEOTIDE SEQUENCE [LARGE SCALE GENOMIC DNA]</scope>
    <source>
        <strain evidence="1 2">NIPH 809</strain>
    </source>
</reference>
<organism evidence="1 2">
    <name type="scientific">Acinetobacter proteolyticus</name>
    <dbReference type="NCBI Taxonomy" id="1776741"/>
    <lineage>
        <taxon>Bacteria</taxon>
        <taxon>Pseudomonadati</taxon>
        <taxon>Pseudomonadota</taxon>
        <taxon>Gammaproteobacteria</taxon>
        <taxon>Moraxellales</taxon>
        <taxon>Moraxellaceae</taxon>
        <taxon>Acinetobacter</taxon>
    </lineage>
</organism>
<protein>
    <submittedName>
        <fullName evidence="1">Uncharacterized protein</fullName>
    </submittedName>
</protein>
<name>A0ABN0JDZ1_9GAMM</name>
<dbReference type="EMBL" id="APOI01000015">
    <property type="protein sequence ID" value="ENU23400.1"/>
    <property type="molecule type" value="Genomic_DNA"/>
</dbReference>
<proteinExistence type="predicted"/>
<comment type="caution">
    <text evidence="1">The sequence shown here is derived from an EMBL/GenBank/DDBJ whole genome shotgun (WGS) entry which is preliminary data.</text>
</comment>
<keyword evidence="2" id="KW-1185">Reference proteome</keyword>
<evidence type="ECO:0000313" key="2">
    <source>
        <dbReference type="Proteomes" id="UP000013034"/>
    </source>
</evidence>
<evidence type="ECO:0000313" key="1">
    <source>
        <dbReference type="EMBL" id="ENU23400.1"/>
    </source>
</evidence>
<sequence>AGGQAAGGENFTPFINLNKTKDTIKFNNESEIIDLKQYFENAKNSNGRNILIDSIKISVNNVSILSPFLSSIDHSTSKIVKYSFVDDHLIDSDGNPLVVSKSLTLTFVKKDSKFDPKDTNAILIKPIGYSDYQIILDGVDRLITQINLLYENYKEFDMCLASALRLIFDLTTYRYQQLTKDEINSDPLEKQVENIITKIISEDQGRHFTKVAARLDPRHKINKNTFSPGLFAQRVATSNLGSHTGSSHLSEETIKDIAMHAGYYAQLVDAHCRVKGLIS</sequence>
<gene>
    <name evidence="1" type="ORF">F993_01553</name>
</gene>